<dbReference type="EMBL" id="JANBOI010000257">
    <property type="protein sequence ID" value="KAJ1732111.1"/>
    <property type="molecule type" value="Genomic_DNA"/>
</dbReference>
<feature type="compositionally biased region" description="Basic and acidic residues" evidence="1">
    <location>
        <begin position="380"/>
        <end position="389"/>
    </location>
</feature>
<reference evidence="3" key="1">
    <citation type="submission" date="2022-07" db="EMBL/GenBank/DDBJ databases">
        <title>Phylogenomic reconstructions and comparative analyses of Kickxellomycotina fungi.</title>
        <authorList>
            <person name="Reynolds N.K."/>
            <person name="Stajich J.E."/>
            <person name="Barry K."/>
            <person name="Grigoriev I.V."/>
            <person name="Crous P."/>
            <person name="Smith M.E."/>
        </authorList>
    </citation>
    <scope>NUCLEOTIDE SEQUENCE</scope>
    <source>
        <strain evidence="3">BCRC 34381</strain>
    </source>
</reference>
<evidence type="ECO:0000313" key="4">
    <source>
        <dbReference type="Proteomes" id="UP001143981"/>
    </source>
</evidence>
<dbReference type="OrthoDB" id="2143914at2759"/>
<feature type="region of interest" description="Disordered" evidence="1">
    <location>
        <begin position="58"/>
        <end position="90"/>
    </location>
</feature>
<protein>
    <recommendedName>
        <fullName evidence="2">C2H2-type domain-containing protein</fullName>
    </recommendedName>
</protein>
<feature type="region of interest" description="Disordered" evidence="1">
    <location>
        <begin position="326"/>
        <end position="346"/>
    </location>
</feature>
<dbReference type="AlphaFoldDB" id="A0A9W7YF95"/>
<feature type="domain" description="C2H2-type" evidence="2">
    <location>
        <begin position="100"/>
        <end position="123"/>
    </location>
</feature>
<feature type="region of interest" description="Disordered" evidence="1">
    <location>
        <begin position="433"/>
        <end position="460"/>
    </location>
</feature>
<proteinExistence type="predicted"/>
<dbReference type="Proteomes" id="UP001143981">
    <property type="component" value="Unassembled WGS sequence"/>
</dbReference>
<feature type="compositionally biased region" description="Low complexity" evidence="1">
    <location>
        <begin position="58"/>
        <end position="74"/>
    </location>
</feature>
<organism evidence="3 4">
    <name type="scientific">Coemansia biformis</name>
    <dbReference type="NCBI Taxonomy" id="1286918"/>
    <lineage>
        <taxon>Eukaryota</taxon>
        <taxon>Fungi</taxon>
        <taxon>Fungi incertae sedis</taxon>
        <taxon>Zoopagomycota</taxon>
        <taxon>Kickxellomycotina</taxon>
        <taxon>Kickxellomycetes</taxon>
        <taxon>Kickxellales</taxon>
        <taxon>Kickxellaceae</taxon>
        <taxon>Coemansia</taxon>
    </lineage>
</organism>
<feature type="compositionally biased region" description="Polar residues" evidence="1">
    <location>
        <begin position="531"/>
        <end position="549"/>
    </location>
</feature>
<keyword evidence="4" id="KW-1185">Reference proteome</keyword>
<evidence type="ECO:0000313" key="3">
    <source>
        <dbReference type="EMBL" id="KAJ1732111.1"/>
    </source>
</evidence>
<dbReference type="InterPro" id="IPR013087">
    <property type="entry name" value="Znf_C2H2_type"/>
</dbReference>
<feature type="region of interest" description="Disordered" evidence="1">
    <location>
        <begin position="368"/>
        <end position="419"/>
    </location>
</feature>
<dbReference type="PROSITE" id="PS00028">
    <property type="entry name" value="ZINC_FINGER_C2H2_1"/>
    <property type="match status" value="1"/>
</dbReference>
<feature type="region of interest" description="Disordered" evidence="1">
    <location>
        <begin position="519"/>
        <end position="549"/>
    </location>
</feature>
<gene>
    <name evidence="3" type="ORF">LPJ61_002202</name>
</gene>
<comment type="caution">
    <text evidence="3">The sequence shown here is derived from an EMBL/GenBank/DDBJ whole genome shotgun (WGS) entry which is preliminary data.</text>
</comment>
<accession>A0A9W7YF95</accession>
<feature type="compositionally biased region" description="Polar residues" evidence="1">
    <location>
        <begin position="438"/>
        <end position="453"/>
    </location>
</feature>
<evidence type="ECO:0000256" key="1">
    <source>
        <dbReference type="SAM" id="MobiDB-lite"/>
    </source>
</evidence>
<feature type="non-terminal residue" evidence="3">
    <location>
        <position position="549"/>
    </location>
</feature>
<sequence length="549" mass="55456">MPGCNHSYKNANGLEYHIFYSRKATDHLALAAGSGGDAGGAVVDVAMDGGGGVPLGSVGASSPAAAHASESGASNPDSGATASMPVPSTEAATGSRMLQCSEVDCLASFVLEHELRQHVAAQHMRPIRRATKPSHRAKAVAAAAAANAAGGSPVEHSPGATGSFWNQMSIGDVLATPTAEVPARNSMSMAESSGVAAAAMAAANGDATVAAIAAAMRYGTGAHKLAPTPGMSGQQLFSPLLPSAVALRPTNSHLSSLAGLPHVPFVSAPALISETGGEPKNITSYFALGLASMDAQGHRQQQQQPQVVETFTPMMLGAAPRSNTMNVAPPALPSEGQARPAGSHEPAIRQATVADNLQLEMDLMQSVLSPFFPPGGAHDAGARDGRGDGGRTQPDGEGDVQMGDAPTGNESHPRDRRSDSIDMASLATVPVGAGTEQAAGTSTVTSALTQSPTMLPRPGLHPQMATALMAQHGGEQMPAAMAAASAAVAAAASAGGNGLPLSSWPQHLTSLGLLSVPTSVPSRHSMYESGPPQTLQQPRIYTPQPTDLA</sequence>
<evidence type="ECO:0000259" key="2">
    <source>
        <dbReference type="PROSITE" id="PS00028"/>
    </source>
</evidence>
<name>A0A9W7YF95_9FUNG</name>